<dbReference type="CDD" id="cd07377">
    <property type="entry name" value="WHTH_GntR"/>
    <property type="match status" value="1"/>
</dbReference>
<dbReference type="InterPro" id="IPR036388">
    <property type="entry name" value="WH-like_DNA-bd_sf"/>
</dbReference>
<evidence type="ECO:0000313" key="6">
    <source>
        <dbReference type="Proteomes" id="UP000255082"/>
    </source>
</evidence>
<gene>
    <name evidence="5" type="primary">yvoA_1</name>
    <name evidence="5" type="ORF">NCTC13184_00478</name>
</gene>
<dbReference type="GO" id="GO:0045892">
    <property type="term" value="P:negative regulation of DNA-templated transcription"/>
    <property type="evidence" value="ECO:0007669"/>
    <property type="project" value="TreeGrafter"/>
</dbReference>
<accession>A0A378WKL9</accession>
<dbReference type="Pfam" id="PF00392">
    <property type="entry name" value="GntR"/>
    <property type="match status" value="1"/>
</dbReference>
<name>A0A378WKL9_9NOCA</name>
<feature type="domain" description="HTH gntR-type" evidence="4">
    <location>
        <begin position="24"/>
        <end position="92"/>
    </location>
</feature>
<dbReference type="GO" id="GO:0003700">
    <property type="term" value="F:DNA-binding transcription factor activity"/>
    <property type="evidence" value="ECO:0007669"/>
    <property type="project" value="InterPro"/>
</dbReference>
<dbReference type="InterPro" id="IPR028978">
    <property type="entry name" value="Chorismate_lyase_/UTRA_dom_sf"/>
</dbReference>
<evidence type="ECO:0000313" key="5">
    <source>
        <dbReference type="EMBL" id="SUA41145.1"/>
    </source>
</evidence>
<dbReference type="EMBL" id="UGRU01000001">
    <property type="protein sequence ID" value="SUA41145.1"/>
    <property type="molecule type" value="Genomic_DNA"/>
</dbReference>
<dbReference type="AlphaFoldDB" id="A0A378WKL9"/>
<dbReference type="InterPro" id="IPR011663">
    <property type="entry name" value="UTRA"/>
</dbReference>
<dbReference type="InterPro" id="IPR036390">
    <property type="entry name" value="WH_DNA-bd_sf"/>
</dbReference>
<dbReference type="PANTHER" id="PTHR44846:SF17">
    <property type="entry name" value="GNTR-FAMILY TRANSCRIPTIONAL REGULATOR"/>
    <property type="match status" value="1"/>
</dbReference>
<dbReference type="InterPro" id="IPR050679">
    <property type="entry name" value="Bact_HTH_transcr_reg"/>
</dbReference>
<dbReference type="SMART" id="SM00345">
    <property type="entry name" value="HTH_GNTR"/>
    <property type="match status" value="1"/>
</dbReference>
<dbReference type="SMART" id="SM00866">
    <property type="entry name" value="UTRA"/>
    <property type="match status" value="1"/>
</dbReference>
<keyword evidence="2" id="KW-0238">DNA-binding</keyword>
<keyword evidence="3" id="KW-0804">Transcription</keyword>
<dbReference type="PANTHER" id="PTHR44846">
    <property type="entry name" value="MANNOSYL-D-GLYCERATE TRANSPORT/METABOLISM SYSTEM REPRESSOR MNGR-RELATED"/>
    <property type="match status" value="1"/>
</dbReference>
<dbReference type="GO" id="GO:0003677">
    <property type="term" value="F:DNA binding"/>
    <property type="evidence" value="ECO:0007669"/>
    <property type="project" value="UniProtKB-KW"/>
</dbReference>
<sequence length="251" mass="27814">MRYTRFESYALVIFELKGMSLMAEPAYVSIAGEYARRIRGGELPPGTQLPSYSEIAARNNVSDIVVRKALELLQSQGLVRSVRRRGVFVSDRPNLIRISPERQMEDPEVTFANESDSTVQIDRSTEKVPATEALADALGVAVGEEVTHVVTRASEDGRPISVSDSYQPVDVADTSDAATLEETVADSIPVPSHAEWLKTTPGDLVKTVHQRYITATGRVIMVSDVSYPRDRYYAFVFRMNLKTELEAASEK</sequence>
<keyword evidence="1" id="KW-0805">Transcription regulation</keyword>
<proteinExistence type="predicted"/>
<evidence type="ECO:0000256" key="2">
    <source>
        <dbReference type="ARBA" id="ARBA00023125"/>
    </source>
</evidence>
<evidence type="ECO:0000259" key="4">
    <source>
        <dbReference type="PROSITE" id="PS50949"/>
    </source>
</evidence>
<dbReference type="PROSITE" id="PS50949">
    <property type="entry name" value="HTH_GNTR"/>
    <property type="match status" value="1"/>
</dbReference>
<evidence type="ECO:0000256" key="3">
    <source>
        <dbReference type="ARBA" id="ARBA00023163"/>
    </source>
</evidence>
<protein>
    <submittedName>
        <fullName evidence="5">HTH-type transcriptional repressor yvoA</fullName>
    </submittedName>
</protein>
<organism evidence="5 6">
    <name type="scientific">Nocardia africana</name>
    <dbReference type="NCBI Taxonomy" id="134964"/>
    <lineage>
        <taxon>Bacteria</taxon>
        <taxon>Bacillati</taxon>
        <taxon>Actinomycetota</taxon>
        <taxon>Actinomycetes</taxon>
        <taxon>Mycobacteriales</taxon>
        <taxon>Nocardiaceae</taxon>
        <taxon>Nocardia</taxon>
    </lineage>
</organism>
<dbReference type="InterPro" id="IPR000524">
    <property type="entry name" value="Tscrpt_reg_HTH_GntR"/>
</dbReference>
<reference evidence="5 6" key="1">
    <citation type="submission" date="2018-06" db="EMBL/GenBank/DDBJ databases">
        <authorList>
            <consortium name="Pathogen Informatics"/>
            <person name="Doyle S."/>
        </authorList>
    </citation>
    <scope>NUCLEOTIDE SEQUENCE [LARGE SCALE GENOMIC DNA]</scope>
    <source>
        <strain evidence="5 6">NCTC13184</strain>
    </source>
</reference>
<evidence type="ECO:0000256" key="1">
    <source>
        <dbReference type="ARBA" id="ARBA00023015"/>
    </source>
</evidence>
<dbReference type="Pfam" id="PF07702">
    <property type="entry name" value="UTRA"/>
    <property type="match status" value="1"/>
</dbReference>
<dbReference type="SUPFAM" id="SSF64288">
    <property type="entry name" value="Chorismate lyase-like"/>
    <property type="match status" value="1"/>
</dbReference>
<dbReference type="RefSeq" id="WP_227995410.1">
    <property type="nucleotide sequence ID" value="NZ_JAJFOE010000001.1"/>
</dbReference>
<dbReference type="SUPFAM" id="SSF46785">
    <property type="entry name" value="Winged helix' DNA-binding domain"/>
    <property type="match status" value="1"/>
</dbReference>
<dbReference type="Gene3D" id="1.10.10.10">
    <property type="entry name" value="Winged helix-like DNA-binding domain superfamily/Winged helix DNA-binding domain"/>
    <property type="match status" value="1"/>
</dbReference>
<dbReference type="Gene3D" id="3.40.1410.10">
    <property type="entry name" value="Chorismate lyase-like"/>
    <property type="match status" value="1"/>
</dbReference>
<dbReference type="Proteomes" id="UP000255082">
    <property type="component" value="Unassembled WGS sequence"/>
</dbReference>